<name>A0ABU5DKH0_9BURK</name>
<evidence type="ECO:0000256" key="1">
    <source>
        <dbReference type="ARBA" id="ARBA00001286"/>
    </source>
</evidence>
<dbReference type="GO" id="GO:0003908">
    <property type="term" value="F:methylated-DNA-[protein]-cysteine S-methyltransferase activity"/>
    <property type="evidence" value="ECO:0007669"/>
    <property type="project" value="UniProtKB-EC"/>
</dbReference>
<dbReference type="NCBIfam" id="TIGR00589">
    <property type="entry name" value="ogt"/>
    <property type="match status" value="1"/>
</dbReference>
<keyword evidence="5" id="KW-0234">DNA repair</keyword>
<organism evidence="8 9">
    <name type="scientific">Roseateles agri</name>
    <dbReference type="NCBI Taxonomy" id="3098619"/>
    <lineage>
        <taxon>Bacteria</taxon>
        <taxon>Pseudomonadati</taxon>
        <taxon>Pseudomonadota</taxon>
        <taxon>Betaproteobacteria</taxon>
        <taxon>Burkholderiales</taxon>
        <taxon>Sphaerotilaceae</taxon>
        <taxon>Roseateles</taxon>
    </lineage>
</organism>
<evidence type="ECO:0000256" key="4">
    <source>
        <dbReference type="ARBA" id="ARBA00022763"/>
    </source>
</evidence>
<feature type="domain" description="Methylated-DNA-[protein]-cysteine S-methyltransferase DNA binding" evidence="7">
    <location>
        <begin position="85"/>
        <end position="165"/>
    </location>
</feature>
<dbReference type="CDD" id="cd06445">
    <property type="entry name" value="ATase"/>
    <property type="match status" value="1"/>
</dbReference>
<dbReference type="Gene3D" id="3.30.160.70">
    <property type="entry name" value="Methylated DNA-protein cysteine methyltransferase domain"/>
    <property type="match status" value="1"/>
</dbReference>
<accession>A0ABU5DKH0</accession>
<evidence type="ECO:0000313" key="9">
    <source>
        <dbReference type="Proteomes" id="UP001285263"/>
    </source>
</evidence>
<comment type="catalytic activity">
    <reaction evidence="6">
        <text>a 6-O-methyl-2'-deoxyguanosine in DNA + L-cysteinyl-[protein] = S-methyl-L-cysteinyl-[protein] + a 2'-deoxyguanosine in DNA</text>
        <dbReference type="Rhea" id="RHEA:24000"/>
        <dbReference type="Rhea" id="RHEA-COMP:10131"/>
        <dbReference type="Rhea" id="RHEA-COMP:10132"/>
        <dbReference type="Rhea" id="RHEA-COMP:11367"/>
        <dbReference type="Rhea" id="RHEA-COMP:11368"/>
        <dbReference type="ChEBI" id="CHEBI:29950"/>
        <dbReference type="ChEBI" id="CHEBI:82612"/>
        <dbReference type="ChEBI" id="CHEBI:85445"/>
        <dbReference type="ChEBI" id="CHEBI:85448"/>
        <dbReference type="EC" id="2.1.1.63"/>
    </reaction>
</comment>
<dbReference type="Gene3D" id="1.10.10.10">
    <property type="entry name" value="Winged helix-like DNA-binding domain superfamily/Winged helix DNA-binding domain"/>
    <property type="match status" value="1"/>
</dbReference>
<keyword evidence="9" id="KW-1185">Reference proteome</keyword>
<keyword evidence="3 8" id="KW-0808">Transferase</keyword>
<evidence type="ECO:0000256" key="2">
    <source>
        <dbReference type="ARBA" id="ARBA00022603"/>
    </source>
</evidence>
<dbReference type="SUPFAM" id="SSF46767">
    <property type="entry name" value="Methylated DNA-protein cysteine methyltransferase, C-terminal domain"/>
    <property type="match status" value="1"/>
</dbReference>
<reference evidence="8 9" key="1">
    <citation type="submission" date="2023-11" db="EMBL/GenBank/DDBJ databases">
        <title>Paucibacter sp. nov., isolated from fresh soil in Korea.</title>
        <authorList>
            <person name="Le N.T.T."/>
        </authorList>
    </citation>
    <scope>NUCLEOTIDE SEQUENCE [LARGE SCALE GENOMIC DNA]</scope>
    <source>
        <strain evidence="8 9">R3-3</strain>
    </source>
</reference>
<dbReference type="InterPro" id="IPR014048">
    <property type="entry name" value="MethylDNA_cys_MeTrfase_DNA-bd"/>
</dbReference>
<dbReference type="EMBL" id="JAXCLA010000004">
    <property type="protein sequence ID" value="MDY0745602.1"/>
    <property type="molecule type" value="Genomic_DNA"/>
</dbReference>
<dbReference type="PANTHER" id="PTHR10815">
    <property type="entry name" value="METHYLATED-DNA--PROTEIN-CYSTEINE METHYLTRANSFERASE"/>
    <property type="match status" value="1"/>
</dbReference>
<dbReference type="InterPro" id="IPR036217">
    <property type="entry name" value="MethylDNA_cys_MeTrfase_DNAb"/>
</dbReference>
<sequence length="169" mass="18062">MTTSKHVARARVHTPLGWVTLTRSARGLSGLWFDGQKHFPAGLDAVPLNETDALLLRAGKALLAYFEGKPFPADLLKQLDPQGTPFQQEVWRALLEIEPGESDSYGALARKLGRPLAVRALGAAVGRNPISILIPCHRVLGAGGELTGYAGGIDRKTALLTLEGASFRA</sequence>
<gene>
    <name evidence="8" type="ORF">SNE35_13865</name>
</gene>
<comment type="caution">
    <text evidence="8">The sequence shown here is derived from an EMBL/GenBank/DDBJ whole genome shotgun (WGS) entry which is preliminary data.</text>
</comment>
<keyword evidence="4" id="KW-0227">DNA damage</keyword>
<dbReference type="InterPro" id="IPR036631">
    <property type="entry name" value="MGMT_N_sf"/>
</dbReference>
<keyword evidence="2 8" id="KW-0489">Methyltransferase</keyword>
<evidence type="ECO:0000256" key="6">
    <source>
        <dbReference type="ARBA" id="ARBA00049348"/>
    </source>
</evidence>
<dbReference type="InterPro" id="IPR001497">
    <property type="entry name" value="MethylDNA_cys_MeTrfase_AS"/>
</dbReference>
<evidence type="ECO:0000313" key="8">
    <source>
        <dbReference type="EMBL" id="MDY0745602.1"/>
    </source>
</evidence>
<protein>
    <submittedName>
        <fullName evidence="8">Methylated-DNA--[protein]-cysteine S-methyltransferase</fullName>
        <ecNumber evidence="8">2.1.1.63</ecNumber>
    </submittedName>
</protein>
<dbReference type="PANTHER" id="PTHR10815:SF5">
    <property type="entry name" value="METHYLATED-DNA--PROTEIN-CYSTEINE METHYLTRANSFERASE"/>
    <property type="match status" value="1"/>
</dbReference>
<dbReference type="Pfam" id="PF01035">
    <property type="entry name" value="DNA_binding_1"/>
    <property type="match status" value="1"/>
</dbReference>
<dbReference type="PROSITE" id="PS00374">
    <property type="entry name" value="MGMT"/>
    <property type="match status" value="1"/>
</dbReference>
<dbReference type="RefSeq" id="WP_320423505.1">
    <property type="nucleotide sequence ID" value="NZ_JAXCLA010000004.1"/>
</dbReference>
<dbReference type="SUPFAM" id="SSF53155">
    <property type="entry name" value="Methylated DNA-protein cysteine methyltransferase domain"/>
    <property type="match status" value="1"/>
</dbReference>
<dbReference type="EC" id="2.1.1.63" evidence="8"/>
<dbReference type="InterPro" id="IPR036388">
    <property type="entry name" value="WH-like_DNA-bd_sf"/>
</dbReference>
<comment type="catalytic activity">
    <reaction evidence="1">
        <text>a 4-O-methyl-thymidine in DNA + L-cysteinyl-[protein] = a thymidine in DNA + S-methyl-L-cysteinyl-[protein]</text>
        <dbReference type="Rhea" id="RHEA:53428"/>
        <dbReference type="Rhea" id="RHEA-COMP:10131"/>
        <dbReference type="Rhea" id="RHEA-COMP:10132"/>
        <dbReference type="Rhea" id="RHEA-COMP:13555"/>
        <dbReference type="Rhea" id="RHEA-COMP:13556"/>
        <dbReference type="ChEBI" id="CHEBI:29950"/>
        <dbReference type="ChEBI" id="CHEBI:82612"/>
        <dbReference type="ChEBI" id="CHEBI:137386"/>
        <dbReference type="ChEBI" id="CHEBI:137387"/>
        <dbReference type="EC" id="2.1.1.63"/>
    </reaction>
</comment>
<dbReference type="GO" id="GO:0032259">
    <property type="term" value="P:methylation"/>
    <property type="evidence" value="ECO:0007669"/>
    <property type="project" value="UniProtKB-KW"/>
</dbReference>
<proteinExistence type="predicted"/>
<evidence type="ECO:0000256" key="3">
    <source>
        <dbReference type="ARBA" id="ARBA00022679"/>
    </source>
</evidence>
<dbReference type="Proteomes" id="UP001285263">
    <property type="component" value="Unassembled WGS sequence"/>
</dbReference>
<evidence type="ECO:0000256" key="5">
    <source>
        <dbReference type="ARBA" id="ARBA00023204"/>
    </source>
</evidence>
<evidence type="ECO:0000259" key="7">
    <source>
        <dbReference type="Pfam" id="PF01035"/>
    </source>
</evidence>